<dbReference type="InterPro" id="IPR041657">
    <property type="entry name" value="HTH_17"/>
</dbReference>
<dbReference type="AlphaFoldDB" id="A0AAJ1SQ08"/>
<reference evidence="2 3" key="1">
    <citation type="submission" date="2023-07" db="EMBL/GenBank/DDBJ databases">
        <title>Sorghum-associated microbial communities from plants grown in Nebraska, USA.</title>
        <authorList>
            <person name="Schachtman D."/>
        </authorList>
    </citation>
    <scope>NUCLEOTIDE SEQUENCE [LARGE SCALE GENOMIC DNA]</scope>
    <source>
        <strain evidence="2 3">DS1001</strain>
    </source>
</reference>
<accession>A0AAJ1SQ08</accession>
<keyword evidence="3" id="KW-1185">Reference proteome</keyword>
<organism evidence="2 3">
    <name type="scientific">Pseudarthrobacter niigatensis</name>
    <dbReference type="NCBI Taxonomy" id="369935"/>
    <lineage>
        <taxon>Bacteria</taxon>
        <taxon>Bacillati</taxon>
        <taxon>Actinomycetota</taxon>
        <taxon>Actinomycetes</taxon>
        <taxon>Micrococcales</taxon>
        <taxon>Micrococcaceae</taxon>
        <taxon>Pseudarthrobacter</taxon>
    </lineage>
</organism>
<dbReference type="Proteomes" id="UP001239267">
    <property type="component" value="Unassembled WGS sequence"/>
</dbReference>
<dbReference type="NCBIfam" id="TIGR01764">
    <property type="entry name" value="excise"/>
    <property type="match status" value="1"/>
</dbReference>
<proteinExistence type="predicted"/>
<comment type="caution">
    <text evidence="2">The sequence shown here is derived from an EMBL/GenBank/DDBJ whole genome shotgun (WGS) entry which is preliminary data.</text>
</comment>
<dbReference type="GO" id="GO:0003677">
    <property type="term" value="F:DNA binding"/>
    <property type="evidence" value="ECO:0007669"/>
    <property type="project" value="InterPro"/>
</dbReference>
<dbReference type="InterPro" id="IPR009061">
    <property type="entry name" value="DNA-bd_dom_put_sf"/>
</dbReference>
<feature type="domain" description="Helix-turn-helix" evidence="1">
    <location>
        <begin position="11"/>
        <end position="61"/>
    </location>
</feature>
<dbReference type="EMBL" id="JAUSTB010000001">
    <property type="protein sequence ID" value="MDQ0144744.1"/>
    <property type="molecule type" value="Genomic_DNA"/>
</dbReference>
<evidence type="ECO:0000313" key="2">
    <source>
        <dbReference type="EMBL" id="MDQ0144744.1"/>
    </source>
</evidence>
<protein>
    <submittedName>
        <fullName evidence="2">Excisionase family DNA binding protein</fullName>
    </submittedName>
</protein>
<dbReference type="InterPro" id="IPR010093">
    <property type="entry name" value="SinI_DNA-bd"/>
</dbReference>
<dbReference type="SUPFAM" id="SSF46955">
    <property type="entry name" value="Putative DNA-binding domain"/>
    <property type="match status" value="1"/>
</dbReference>
<dbReference type="RefSeq" id="WP_307357050.1">
    <property type="nucleotide sequence ID" value="NZ_JAUSTB010000001.1"/>
</dbReference>
<evidence type="ECO:0000259" key="1">
    <source>
        <dbReference type="Pfam" id="PF12728"/>
    </source>
</evidence>
<dbReference type="Pfam" id="PF12728">
    <property type="entry name" value="HTH_17"/>
    <property type="match status" value="1"/>
</dbReference>
<name>A0AAJ1SQ08_9MICC</name>
<gene>
    <name evidence="2" type="ORF">J2T23_000618</name>
</gene>
<evidence type="ECO:0000313" key="3">
    <source>
        <dbReference type="Proteomes" id="UP001239267"/>
    </source>
</evidence>
<sequence>MTDEPEKPLRFMTPTQVADELNVKPNQVHALIKAGELRAFQVGGRAMWRIGRQDVEDYIAEAYRRTAERIAAGELQDASSEDEGA</sequence>